<accession>A0A9W7HXZ7</accession>
<gene>
    <name evidence="3" type="ORF">HRI_002239700</name>
</gene>
<dbReference type="OrthoDB" id="759183at2759"/>
<keyword evidence="2" id="KW-0472">Membrane</keyword>
<dbReference type="GO" id="GO:0010089">
    <property type="term" value="P:xylem development"/>
    <property type="evidence" value="ECO:0007669"/>
    <property type="project" value="InterPro"/>
</dbReference>
<evidence type="ECO:0000256" key="1">
    <source>
        <dbReference type="SAM" id="MobiDB-lite"/>
    </source>
</evidence>
<sequence>MDIEPLWDLGGWLFLFTNCMAAPKTPSTVIATAAESFAKSHSFLLFLLLTFFFFIFLLHFNPTSRTHPMNSPNVTPSIPLKRLLLHASSKPSTSTHPSMNFHPKQTRNPRASSSKKSSPSEFGAEAHEVPSGANPISNR</sequence>
<comment type="caution">
    <text evidence="3">The sequence shown here is derived from an EMBL/GenBank/DDBJ whole genome shotgun (WGS) entry which is preliminary data.</text>
</comment>
<dbReference type="AlphaFoldDB" id="A0A9W7HXZ7"/>
<reference evidence="3" key="1">
    <citation type="submission" date="2023-05" db="EMBL/GenBank/DDBJ databases">
        <title>Genome and transcriptome analyses reveal genes involved in the formation of fine ridges on petal epidermal cells in Hibiscus trionum.</title>
        <authorList>
            <person name="Koshimizu S."/>
            <person name="Masuda S."/>
            <person name="Ishii T."/>
            <person name="Shirasu K."/>
            <person name="Hoshino A."/>
            <person name="Arita M."/>
        </authorList>
    </citation>
    <scope>NUCLEOTIDE SEQUENCE</scope>
    <source>
        <strain evidence="3">Hamamatsu line</strain>
    </source>
</reference>
<organism evidence="3 4">
    <name type="scientific">Hibiscus trionum</name>
    <name type="common">Flower of an hour</name>
    <dbReference type="NCBI Taxonomy" id="183268"/>
    <lineage>
        <taxon>Eukaryota</taxon>
        <taxon>Viridiplantae</taxon>
        <taxon>Streptophyta</taxon>
        <taxon>Embryophyta</taxon>
        <taxon>Tracheophyta</taxon>
        <taxon>Spermatophyta</taxon>
        <taxon>Magnoliopsida</taxon>
        <taxon>eudicotyledons</taxon>
        <taxon>Gunneridae</taxon>
        <taxon>Pentapetalae</taxon>
        <taxon>rosids</taxon>
        <taxon>malvids</taxon>
        <taxon>Malvales</taxon>
        <taxon>Malvaceae</taxon>
        <taxon>Malvoideae</taxon>
        <taxon>Hibiscus</taxon>
    </lineage>
</organism>
<dbReference type="PANTHER" id="PTHR35301">
    <property type="entry name" value="CLAVATA3/ESR (CLE)-RELATED PROTEIN 41-RELATED"/>
    <property type="match status" value="1"/>
</dbReference>
<evidence type="ECO:0000256" key="2">
    <source>
        <dbReference type="SAM" id="Phobius"/>
    </source>
</evidence>
<name>A0A9W7HXZ7_HIBTR</name>
<dbReference type="InterPro" id="IPR037495">
    <property type="entry name" value="CLE41/42/44"/>
</dbReference>
<dbReference type="EMBL" id="BSYR01000020">
    <property type="protein sequence ID" value="GMI85704.1"/>
    <property type="molecule type" value="Genomic_DNA"/>
</dbReference>
<dbReference type="PANTHER" id="PTHR35301:SF1">
    <property type="entry name" value="CLAVATA3_ESR (CLE)-RELATED PROTEIN 41-RELATED"/>
    <property type="match status" value="1"/>
</dbReference>
<keyword evidence="2" id="KW-1133">Transmembrane helix</keyword>
<keyword evidence="2" id="KW-0812">Transmembrane</keyword>
<proteinExistence type="predicted"/>
<protein>
    <submittedName>
        <fullName evidence="3">Uncharacterized protein</fullName>
    </submittedName>
</protein>
<dbReference type="Proteomes" id="UP001165190">
    <property type="component" value="Unassembled WGS sequence"/>
</dbReference>
<feature type="region of interest" description="Disordered" evidence="1">
    <location>
        <begin position="89"/>
        <end position="139"/>
    </location>
</feature>
<keyword evidence="4" id="KW-1185">Reference proteome</keyword>
<feature type="compositionally biased region" description="Polar residues" evidence="1">
    <location>
        <begin position="89"/>
        <end position="98"/>
    </location>
</feature>
<evidence type="ECO:0000313" key="4">
    <source>
        <dbReference type="Proteomes" id="UP001165190"/>
    </source>
</evidence>
<evidence type="ECO:0000313" key="3">
    <source>
        <dbReference type="EMBL" id="GMI85704.1"/>
    </source>
</evidence>
<dbReference type="GO" id="GO:0048046">
    <property type="term" value="C:apoplast"/>
    <property type="evidence" value="ECO:0007669"/>
    <property type="project" value="TreeGrafter"/>
</dbReference>
<dbReference type="GO" id="GO:0033612">
    <property type="term" value="F:receptor serine/threonine kinase binding"/>
    <property type="evidence" value="ECO:0007669"/>
    <property type="project" value="InterPro"/>
</dbReference>
<feature type="transmembrane region" description="Helical" evidence="2">
    <location>
        <begin position="43"/>
        <end position="60"/>
    </location>
</feature>